<gene>
    <name evidence="1" type="ORF">B0T23DRAFT_429766</name>
</gene>
<reference evidence="1 2" key="1">
    <citation type="journal article" date="2023" name="Mol. Phylogenet. Evol.">
        <title>Genome-scale phylogeny and comparative genomics of the fungal order Sordariales.</title>
        <authorList>
            <person name="Hensen N."/>
            <person name="Bonometti L."/>
            <person name="Westerberg I."/>
            <person name="Brannstrom I.O."/>
            <person name="Guillou S."/>
            <person name="Cros-Aarteil S."/>
            <person name="Calhoun S."/>
            <person name="Haridas S."/>
            <person name="Kuo A."/>
            <person name="Mondo S."/>
            <person name="Pangilinan J."/>
            <person name="Riley R."/>
            <person name="LaButti K."/>
            <person name="Andreopoulos B."/>
            <person name="Lipzen A."/>
            <person name="Chen C."/>
            <person name="Yan M."/>
            <person name="Daum C."/>
            <person name="Ng V."/>
            <person name="Clum A."/>
            <person name="Steindorff A."/>
            <person name="Ohm R.A."/>
            <person name="Martin F."/>
            <person name="Silar P."/>
            <person name="Natvig D.O."/>
            <person name="Lalanne C."/>
            <person name="Gautier V."/>
            <person name="Ament-Velasquez S.L."/>
            <person name="Kruys A."/>
            <person name="Hutchinson M.I."/>
            <person name="Powell A.J."/>
            <person name="Barry K."/>
            <person name="Miller A.N."/>
            <person name="Grigoriev I.V."/>
            <person name="Debuchy R."/>
            <person name="Gladieux P."/>
            <person name="Hiltunen Thoren M."/>
            <person name="Johannesson H."/>
        </authorList>
    </citation>
    <scope>NUCLEOTIDE SEQUENCE [LARGE SCALE GENOMIC DNA]</scope>
    <source>
        <strain evidence="1 2">FGSC 10403</strain>
    </source>
</reference>
<name>A0AAJ0MQQ9_9PEZI</name>
<dbReference type="RefSeq" id="XP_062691890.1">
    <property type="nucleotide sequence ID" value="XM_062840208.1"/>
</dbReference>
<keyword evidence="2" id="KW-1185">Reference proteome</keyword>
<evidence type="ECO:0000313" key="1">
    <source>
        <dbReference type="EMBL" id="KAK3490707.1"/>
    </source>
</evidence>
<protein>
    <submittedName>
        <fullName evidence="1">Uncharacterized protein</fullName>
    </submittedName>
</protein>
<sequence>MEGTTVTLGSITVVRKNSPFSLELTASFLIDSDTTALGLNQLTATDFFHHSKDGNLWMAKSGSCQLVFKTFINGQLPDSNVIHPPIISSLTGMAAECSLWEELGLELKAKHLPLPSGSQEEDQKSETSYFLCHPDLSSEMIVPHTLTCVKFKGLSCNINLRLDTSWRRAGEPKRPSKMADEEMAQVGLEPPVFEESRTGMRKNPRRITRTVNVKYTGTSQRQAKKACPVTQPDLANSNSDPVILLSISEEEKKEMALLLDAALRKLIGVKHTFPGVKVTEDRQLPSLIEIAPAVWNLRYLQSMTAHAQTIPAIANGLARLRSARSAMLRDKVNKLLGAGAEDEAIRSTLGHSDDLEDGIGKEVEKRLWSLCQTSIHVKPASKTGKRKAKGNGDAPADTQEEEILEGFTQLADDGWVNHHPSLTHDYHPFDLFGQGANTNTDMDTNTDAVEYDYQYQFGIVALLGDHSEEETYGEDGVEEWYDVEGEDMALDELQPSSEGDYVYADGLGRLHPISRHQAFQTRLMGGPNLTSNELHFEEMEDDDGEKFGDPEEYLGEYLEWDSA</sequence>
<dbReference type="Proteomes" id="UP001285908">
    <property type="component" value="Unassembled WGS sequence"/>
</dbReference>
<accession>A0AAJ0MQQ9</accession>
<dbReference type="GeneID" id="87877830"/>
<organism evidence="1 2">
    <name type="scientific">Neurospora hispaniola</name>
    <dbReference type="NCBI Taxonomy" id="588809"/>
    <lineage>
        <taxon>Eukaryota</taxon>
        <taxon>Fungi</taxon>
        <taxon>Dikarya</taxon>
        <taxon>Ascomycota</taxon>
        <taxon>Pezizomycotina</taxon>
        <taxon>Sordariomycetes</taxon>
        <taxon>Sordariomycetidae</taxon>
        <taxon>Sordariales</taxon>
        <taxon>Sordariaceae</taxon>
        <taxon>Neurospora</taxon>
    </lineage>
</organism>
<dbReference type="EMBL" id="JAULSX010000005">
    <property type="protein sequence ID" value="KAK3490707.1"/>
    <property type="molecule type" value="Genomic_DNA"/>
</dbReference>
<proteinExistence type="predicted"/>
<dbReference type="AlphaFoldDB" id="A0AAJ0MQQ9"/>
<comment type="caution">
    <text evidence="1">The sequence shown here is derived from an EMBL/GenBank/DDBJ whole genome shotgun (WGS) entry which is preliminary data.</text>
</comment>
<evidence type="ECO:0000313" key="2">
    <source>
        <dbReference type="Proteomes" id="UP001285908"/>
    </source>
</evidence>